<evidence type="ECO:0000313" key="1">
    <source>
        <dbReference type="EMBL" id="EFO15957.2"/>
    </source>
</evidence>
<gene>
    <name evidence="1" type="ORF">LOAG_12552</name>
</gene>
<proteinExistence type="predicted"/>
<dbReference type="KEGG" id="loa:LOAG_12552"/>
<sequence>MVKLMQNAIQENDGLLNTGLNIQVDAWSQRGKFETVVAYDDFAYKHLFKAGKACKTSKNGLQAIN</sequence>
<dbReference type="OrthoDB" id="5783997at2759"/>
<protein>
    <submittedName>
        <fullName evidence="1">Uncharacterized protein</fullName>
    </submittedName>
</protein>
<accession>A0A1S0TKZ9</accession>
<dbReference type="InParanoid" id="A0A1S0TKZ9"/>
<dbReference type="FunCoup" id="A0A1S0TKZ9">
    <property type="interactions" value="38"/>
</dbReference>
<dbReference type="RefSeq" id="XP_003148113.2">
    <property type="nucleotide sequence ID" value="XM_003148065.2"/>
</dbReference>
<dbReference type="CTD" id="9950016"/>
<dbReference type="AlphaFoldDB" id="A0A1S0TKZ9"/>
<dbReference type="EMBL" id="JH712733">
    <property type="protein sequence ID" value="EFO15957.2"/>
    <property type="molecule type" value="Genomic_DNA"/>
</dbReference>
<dbReference type="GeneID" id="9950016"/>
<reference evidence="1" key="1">
    <citation type="submission" date="2012-04" db="EMBL/GenBank/DDBJ databases">
        <title>The Genome Sequence of Loa loa.</title>
        <authorList>
            <consortium name="The Broad Institute Genome Sequencing Platform"/>
            <consortium name="Broad Institute Genome Sequencing Center for Infectious Disease"/>
            <person name="Nutman T.B."/>
            <person name="Fink D.L."/>
            <person name="Russ C."/>
            <person name="Young S."/>
            <person name="Zeng Q."/>
            <person name="Gargeya S."/>
            <person name="Alvarado L."/>
            <person name="Berlin A."/>
            <person name="Chapman S.B."/>
            <person name="Chen Z."/>
            <person name="Freedman E."/>
            <person name="Gellesch M."/>
            <person name="Goldberg J."/>
            <person name="Griggs A."/>
            <person name="Gujja S."/>
            <person name="Heilman E.R."/>
            <person name="Heiman D."/>
            <person name="Howarth C."/>
            <person name="Mehta T."/>
            <person name="Neiman D."/>
            <person name="Pearson M."/>
            <person name="Roberts A."/>
            <person name="Saif S."/>
            <person name="Shea T."/>
            <person name="Shenoy N."/>
            <person name="Sisk P."/>
            <person name="Stolte C."/>
            <person name="Sykes S."/>
            <person name="White J."/>
            <person name="Yandava C."/>
            <person name="Haas B."/>
            <person name="Henn M.R."/>
            <person name="Nusbaum C."/>
            <person name="Birren B."/>
        </authorList>
    </citation>
    <scope>NUCLEOTIDE SEQUENCE [LARGE SCALE GENOMIC DNA]</scope>
</reference>
<organism evidence="1">
    <name type="scientific">Loa loa</name>
    <name type="common">Eye worm</name>
    <name type="synonym">Filaria loa</name>
    <dbReference type="NCBI Taxonomy" id="7209"/>
    <lineage>
        <taxon>Eukaryota</taxon>
        <taxon>Metazoa</taxon>
        <taxon>Ecdysozoa</taxon>
        <taxon>Nematoda</taxon>
        <taxon>Chromadorea</taxon>
        <taxon>Rhabditida</taxon>
        <taxon>Spirurina</taxon>
        <taxon>Spiruromorpha</taxon>
        <taxon>Filarioidea</taxon>
        <taxon>Onchocercidae</taxon>
        <taxon>Loa</taxon>
    </lineage>
</organism>
<name>A0A1S0TKZ9_LOALO</name>